<dbReference type="AlphaFoldDB" id="A0AAI9T5V5"/>
<evidence type="ECO:0000313" key="2">
    <source>
        <dbReference type="EMBL" id="KAJ9481330.1"/>
    </source>
</evidence>
<protein>
    <submittedName>
        <fullName evidence="2">Uncharacterized protein</fullName>
    </submittedName>
</protein>
<keyword evidence="3" id="KW-1185">Reference proteome</keyword>
<comment type="caution">
    <text evidence="2">The sequence shown here is derived from an EMBL/GenBank/DDBJ whole genome shotgun (WGS) entry which is preliminary data.</text>
</comment>
<organism evidence="2 3">
    <name type="scientific">Penicillium thymicola</name>
    <dbReference type="NCBI Taxonomy" id="293382"/>
    <lineage>
        <taxon>Eukaryota</taxon>
        <taxon>Fungi</taxon>
        <taxon>Dikarya</taxon>
        <taxon>Ascomycota</taxon>
        <taxon>Pezizomycotina</taxon>
        <taxon>Eurotiomycetes</taxon>
        <taxon>Eurotiomycetidae</taxon>
        <taxon>Eurotiales</taxon>
        <taxon>Aspergillaceae</taxon>
        <taxon>Penicillium</taxon>
    </lineage>
</organism>
<feature type="compositionally biased region" description="Basic residues" evidence="1">
    <location>
        <begin position="32"/>
        <end position="56"/>
    </location>
</feature>
<feature type="region of interest" description="Disordered" evidence="1">
    <location>
        <begin position="29"/>
        <end position="78"/>
    </location>
</feature>
<sequence length="78" mass="9551">MILCKLQNRERHRGKRWYVLLCARVEREVGRKEKKKKEKKKEKKKKKKKRKKKKKEQIKGSKDQTPDYPRPGLCMISK</sequence>
<accession>A0AAI9T5V5</accession>
<proteinExistence type="predicted"/>
<reference evidence="2" key="1">
    <citation type="submission" date="2015-06" db="EMBL/GenBank/DDBJ databases">
        <authorList>
            <person name="Nguyen H."/>
        </authorList>
    </citation>
    <scope>NUCLEOTIDE SEQUENCE</scope>
    <source>
        <strain evidence="2">DAOM 180753</strain>
    </source>
</reference>
<dbReference type="EMBL" id="LACB01000816">
    <property type="protein sequence ID" value="KAJ9481330.1"/>
    <property type="molecule type" value="Genomic_DNA"/>
</dbReference>
<evidence type="ECO:0000313" key="3">
    <source>
        <dbReference type="Proteomes" id="UP001227192"/>
    </source>
</evidence>
<dbReference type="Proteomes" id="UP001227192">
    <property type="component" value="Unassembled WGS sequence"/>
</dbReference>
<name>A0AAI9T5V5_PENTH</name>
<gene>
    <name evidence="2" type="ORF">VN97_g12155</name>
</gene>
<evidence type="ECO:0000256" key="1">
    <source>
        <dbReference type="SAM" id="MobiDB-lite"/>
    </source>
</evidence>
<reference evidence="2" key="2">
    <citation type="journal article" date="2016" name="Fungal Biol.">
        <title>Ochratoxin A production by Penicillium thymicola.</title>
        <authorList>
            <person name="Nguyen H.D.T."/>
            <person name="McMullin D.R."/>
            <person name="Ponomareva E."/>
            <person name="Riley R."/>
            <person name="Pomraning K.R."/>
            <person name="Baker S.E."/>
            <person name="Seifert K.A."/>
        </authorList>
    </citation>
    <scope>NUCLEOTIDE SEQUENCE</scope>
    <source>
        <strain evidence="2">DAOM 180753</strain>
    </source>
</reference>